<dbReference type="Proteomes" id="UP000029050">
    <property type="component" value="Unassembled WGS sequence"/>
</dbReference>
<keyword evidence="2" id="KW-0813">Transport</keyword>
<evidence type="ECO:0000256" key="4">
    <source>
        <dbReference type="ARBA" id="ARBA00022496"/>
    </source>
</evidence>
<dbReference type="PROSITE" id="PS50893">
    <property type="entry name" value="ABC_TRANSPORTER_2"/>
    <property type="match status" value="1"/>
</dbReference>
<evidence type="ECO:0000313" key="12">
    <source>
        <dbReference type="EMBL" id="KFI82707.1"/>
    </source>
</evidence>
<dbReference type="InterPro" id="IPR003439">
    <property type="entry name" value="ABC_transporter-like_ATP-bd"/>
</dbReference>
<dbReference type="InterPro" id="IPR027417">
    <property type="entry name" value="P-loop_NTPase"/>
</dbReference>
<keyword evidence="13" id="KW-1185">Reference proteome</keyword>
<dbReference type="eggNOG" id="COG1120">
    <property type="taxonomic scope" value="Bacteria"/>
</dbReference>
<dbReference type="SMART" id="SM00382">
    <property type="entry name" value="AAA"/>
    <property type="match status" value="1"/>
</dbReference>
<keyword evidence="8" id="KW-0406">Ion transport</keyword>
<dbReference type="InterPro" id="IPR051535">
    <property type="entry name" value="Siderophore_ABC-ATPase"/>
</dbReference>
<keyword evidence="7" id="KW-0408">Iron</keyword>
<dbReference type="FunFam" id="3.40.50.300:FF:000134">
    <property type="entry name" value="Iron-enterobactin ABC transporter ATP-binding protein"/>
    <property type="match status" value="1"/>
</dbReference>
<evidence type="ECO:0000256" key="8">
    <source>
        <dbReference type="ARBA" id="ARBA00023065"/>
    </source>
</evidence>
<dbReference type="PROSITE" id="PS00211">
    <property type="entry name" value="ABC_TRANSPORTER_1"/>
    <property type="match status" value="1"/>
</dbReference>
<dbReference type="GeneID" id="98299711"/>
<keyword evidence="5" id="KW-0547">Nucleotide-binding</keyword>
<dbReference type="PANTHER" id="PTHR42771:SF2">
    <property type="entry name" value="IRON(3+)-HYDROXAMATE IMPORT ATP-BINDING PROTEIN FHUC"/>
    <property type="match status" value="1"/>
</dbReference>
<feature type="compositionally biased region" description="Basic and acidic residues" evidence="10">
    <location>
        <begin position="311"/>
        <end position="322"/>
    </location>
</feature>
<sequence>MMKTQDSKGPDSTPAATGRPGPTSSITRDPHLETTGLSVGYGEHLVINNIDLDIPVGTIGAIIGPNGCGKSTFLRALARLLKPVNGTVLLNGADIASMPTKRVATQVGLLPQSSIAPEGITVSDLVSRGRYPYHRFGSAWNAEDQTAVDHALRATGMEGFADRPVDELSGGQRQRAWIALTLAQQTGIVLLDEPTTFLDVSYQLEVLDLLSDLNATEGTTIVMVLHDVNLAARYADWMLALCDGHQEALGTPDEILTEELVHRVFGVEATIVDDPASGMPMMIADRRHSLRARRALHETTVGGNSGARTAPKTERDAHHEHK</sequence>
<dbReference type="AlphaFoldDB" id="A0A087CHF7"/>
<dbReference type="RefSeq" id="WP_238556783.1">
    <property type="nucleotide sequence ID" value="NZ_JGZI01000008.1"/>
</dbReference>
<evidence type="ECO:0000256" key="3">
    <source>
        <dbReference type="ARBA" id="ARBA00022475"/>
    </source>
</evidence>
<evidence type="ECO:0000256" key="5">
    <source>
        <dbReference type="ARBA" id="ARBA00022741"/>
    </source>
</evidence>
<comment type="caution">
    <text evidence="12">The sequence shown here is derived from an EMBL/GenBank/DDBJ whole genome shotgun (WGS) entry which is preliminary data.</text>
</comment>
<dbReference type="CDD" id="cd03214">
    <property type="entry name" value="ABC_Iron-Siderophores_B12_Hemin"/>
    <property type="match status" value="1"/>
</dbReference>
<dbReference type="GO" id="GO:0016887">
    <property type="term" value="F:ATP hydrolysis activity"/>
    <property type="evidence" value="ECO:0007669"/>
    <property type="project" value="InterPro"/>
</dbReference>
<dbReference type="SUPFAM" id="SSF52540">
    <property type="entry name" value="P-loop containing nucleoside triphosphate hydrolases"/>
    <property type="match status" value="1"/>
</dbReference>
<dbReference type="GO" id="GO:0005886">
    <property type="term" value="C:plasma membrane"/>
    <property type="evidence" value="ECO:0007669"/>
    <property type="project" value="UniProtKB-SubCell"/>
</dbReference>
<gene>
    <name evidence="12" type="ORF">BPSY_0498</name>
</gene>
<evidence type="ECO:0000256" key="2">
    <source>
        <dbReference type="ARBA" id="ARBA00022448"/>
    </source>
</evidence>
<name>A0A087CHF7_9BIFI</name>
<dbReference type="STRING" id="218140.BPSY_0498"/>
<dbReference type="EC" id="3.6.3.34" evidence="12"/>
<keyword evidence="3" id="KW-1003">Cell membrane</keyword>
<keyword evidence="12" id="KW-0378">Hydrolase</keyword>
<organism evidence="12 13">
    <name type="scientific">Bifidobacterium psychraerophilum</name>
    <dbReference type="NCBI Taxonomy" id="218140"/>
    <lineage>
        <taxon>Bacteria</taxon>
        <taxon>Bacillati</taxon>
        <taxon>Actinomycetota</taxon>
        <taxon>Actinomycetes</taxon>
        <taxon>Bifidobacteriales</taxon>
        <taxon>Bifidobacteriaceae</taxon>
        <taxon>Bifidobacterium</taxon>
    </lineage>
</organism>
<feature type="region of interest" description="Disordered" evidence="10">
    <location>
        <begin position="297"/>
        <end position="322"/>
    </location>
</feature>
<proteinExistence type="predicted"/>
<evidence type="ECO:0000256" key="6">
    <source>
        <dbReference type="ARBA" id="ARBA00022840"/>
    </source>
</evidence>
<dbReference type="InterPro" id="IPR017871">
    <property type="entry name" value="ABC_transporter-like_CS"/>
</dbReference>
<dbReference type="GO" id="GO:0006826">
    <property type="term" value="P:iron ion transport"/>
    <property type="evidence" value="ECO:0007669"/>
    <property type="project" value="UniProtKB-KW"/>
</dbReference>
<evidence type="ECO:0000256" key="7">
    <source>
        <dbReference type="ARBA" id="ARBA00023004"/>
    </source>
</evidence>
<comment type="subcellular location">
    <subcellularLocation>
        <location evidence="1">Cell membrane</location>
        <topology evidence="1">Peripheral membrane protein</topology>
    </subcellularLocation>
</comment>
<keyword evidence="6" id="KW-0067">ATP-binding</keyword>
<keyword evidence="4" id="KW-0410">Iron transport</keyword>
<dbReference type="Gene3D" id="3.40.50.300">
    <property type="entry name" value="P-loop containing nucleotide triphosphate hydrolases"/>
    <property type="match status" value="1"/>
</dbReference>
<evidence type="ECO:0000256" key="1">
    <source>
        <dbReference type="ARBA" id="ARBA00004202"/>
    </source>
</evidence>
<feature type="region of interest" description="Disordered" evidence="10">
    <location>
        <begin position="1"/>
        <end position="32"/>
    </location>
</feature>
<evidence type="ECO:0000256" key="10">
    <source>
        <dbReference type="SAM" id="MobiDB-lite"/>
    </source>
</evidence>
<dbReference type="PANTHER" id="PTHR42771">
    <property type="entry name" value="IRON(3+)-HYDROXAMATE IMPORT ATP-BINDING PROTEIN FHUC"/>
    <property type="match status" value="1"/>
</dbReference>
<dbReference type="EMBL" id="JGZI01000008">
    <property type="protein sequence ID" value="KFI82707.1"/>
    <property type="molecule type" value="Genomic_DNA"/>
</dbReference>
<feature type="domain" description="ABC transporter" evidence="11">
    <location>
        <begin position="32"/>
        <end position="268"/>
    </location>
</feature>
<dbReference type="GO" id="GO:0005524">
    <property type="term" value="F:ATP binding"/>
    <property type="evidence" value="ECO:0007669"/>
    <property type="project" value="UniProtKB-KW"/>
</dbReference>
<evidence type="ECO:0000259" key="11">
    <source>
        <dbReference type="PROSITE" id="PS50893"/>
    </source>
</evidence>
<evidence type="ECO:0000313" key="13">
    <source>
        <dbReference type="Proteomes" id="UP000029050"/>
    </source>
</evidence>
<keyword evidence="9" id="KW-0472">Membrane</keyword>
<accession>A0A087CHF7</accession>
<reference evidence="12 13" key="1">
    <citation type="submission" date="2014-03" db="EMBL/GenBank/DDBJ databases">
        <title>Genomics of Bifidobacteria.</title>
        <authorList>
            <person name="Ventura M."/>
            <person name="Milani C."/>
            <person name="Lugli G.A."/>
        </authorList>
    </citation>
    <scope>NUCLEOTIDE SEQUENCE [LARGE SCALE GENOMIC DNA]</scope>
    <source>
        <strain evidence="12 13">LMG 21775</strain>
    </source>
</reference>
<dbReference type="InterPro" id="IPR003593">
    <property type="entry name" value="AAA+_ATPase"/>
</dbReference>
<evidence type="ECO:0000256" key="9">
    <source>
        <dbReference type="ARBA" id="ARBA00023136"/>
    </source>
</evidence>
<protein>
    <submittedName>
        <fullName evidence="12">Coelichelin uptake porter, ABC transporter, ATP binding protein CchE</fullName>
        <ecNumber evidence="12">3.6.3.34</ecNumber>
    </submittedName>
</protein>
<dbReference type="Pfam" id="PF00005">
    <property type="entry name" value="ABC_tran"/>
    <property type="match status" value="1"/>
</dbReference>